<dbReference type="InterPro" id="IPR005135">
    <property type="entry name" value="Endo/exonuclease/phosphatase"/>
</dbReference>
<dbReference type="PANTHER" id="PTHR14859">
    <property type="entry name" value="CALCOFLUOR WHITE HYPERSENSITIVE PROTEIN PRECURSOR"/>
    <property type="match status" value="1"/>
</dbReference>
<dbReference type="Proteomes" id="UP000315648">
    <property type="component" value="Unassembled WGS sequence"/>
</dbReference>
<dbReference type="GO" id="GO:0016020">
    <property type="term" value="C:membrane"/>
    <property type="evidence" value="ECO:0007669"/>
    <property type="project" value="GOC"/>
</dbReference>
<feature type="domain" description="Endonuclease/exonuclease/phosphatase" evidence="1">
    <location>
        <begin position="7"/>
        <end position="247"/>
    </location>
</feature>
<sequence length="257" mass="29180">MPRVRIVTFNIAHGRGLSPIQGMTTRRRIRATLLKIAKLLAELKPDIVALQEIDENSRWAGNFDHLEFLREFGGFEHAVFGINNRREGLLNLSYGNAILSRHPIAVWENIAFGQSKVGEKGFLFAEIDFHGRHLPIANMHLHYRSKVHRFAQVDRFLAYLHDKQRDRHTHWAVPPIVCGDLNNTHHASDATATLLSHLHDYGDYSLHPSKGCTFPSPLPGRTLDFIFLPPGARNAESHVVRSFLSDHRPVVVDFEVA</sequence>
<dbReference type="GO" id="GO:0006506">
    <property type="term" value="P:GPI anchor biosynthetic process"/>
    <property type="evidence" value="ECO:0007669"/>
    <property type="project" value="TreeGrafter"/>
</dbReference>
<dbReference type="InterPro" id="IPR036691">
    <property type="entry name" value="Endo/exonu/phosph_ase_sf"/>
</dbReference>
<organism evidence="2 3">
    <name type="scientific">Rariglobus hedericola</name>
    <dbReference type="NCBI Taxonomy" id="2597822"/>
    <lineage>
        <taxon>Bacteria</taxon>
        <taxon>Pseudomonadati</taxon>
        <taxon>Verrucomicrobiota</taxon>
        <taxon>Opitutia</taxon>
        <taxon>Opitutales</taxon>
        <taxon>Opitutaceae</taxon>
        <taxon>Rariglobus</taxon>
    </lineage>
</organism>
<evidence type="ECO:0000313" key="2">
    <source>
        <dbReference type="EMBL" id="TSJ77794.1"/>
    </source>
</evidence>
<evidence type="ECO:0000259" key="1">
    <source>
        <dbReference type="Pfam" id="PF03372"/>
    </source>
</evidence>
<dbReference type="Pfam" id="PF03372">
    <property type="entry name" value="Exo_endo_phos"/>
    <property type="match status" value="1"/>
</dbReference>
<keyword evidence="2" id="KW-0540">Nuclease</keyword>
<dbReference type="InterPro" id="IPR051916">
    <property type="entry name" value="GPI-anchor_lipid_remodeler"/>
</dbReference>
<dbReference type="PANTHER" id="PTHR14859:SF15">
    <property type="entry name" value="ENDONUCLEASE_EXONUCLEASE_PHOSPHATASE DOMAIN-CONTAINING PROTEIN"/>
    <property type="match status" value="1"/>
</dbReference>
<keyword evidence="2" id="KW-0378">Hydrolase</keyword>
<keyword evidence="2" id="KW-0255">Endonuclease</keyword>
<reference evidence="2 3" key="1">
    <citation type="submission" date="2019-07" db="EMBL/GenBank/DDBJ databases">
        <title>Description of 53C-WASEF.</title>
        <authorList>
            <person name="Pitt A."/>
            <person name="Hahn M.W."/>
        </authorList>
    </citation>
    <scope>NUCLEOTIDE SEQUENCE [LARGE SCALE GENOMIC DNA]</scope>
    <source>
        <strain evidence="2 3">53C-WASEF</strain>
    </source>
</reference>
<dbReference type="RefSeq" id="WP_144228136.1">
    <property type="nucleotide sequence ID" value="NZ_CBCRVV010000001.1"/>
</dbReference>
<name>A0A556QMD3_9BACT</name>
<gene>
    <name evidence="2" type="ORF">FPL22_00370</name>
</gene>
<proteinExistence type="predicted"/>
<dbReference type="GO" id="GO:0004519">
    <property type="term" value="F:endonuclease activity"/>
    <property type="evidence" value="ECO:0007669"/>
    <property type="project" value="UniProtKB-KW"/>
</dbReference>
<comment type="caution">
    <text evidence="2">The sequence shown here is derived from an EMBL/GenBank/DDBJ whole genome shotgun (WGS) entry which is preliminary data.</text>
</comment>
<dbReference type="EMBL" id="VMBG01000001">
    <property type="protein sequence ID" value="TSJ77794.1"/>
    <property type="molecule type" value="Genomic_DNA"/>
</dbReference>
<accession>A0A556QMD3</accession>
<protein>
    <submittedName>
        <fullName evidence="2">Endonuclease</fullName>
    </submittedName>
</protein>
<dbReference type="SUPFAM" id="SSF56219">
    <property type="entry name" value="DNase I-like"/>
    <property type="match status" value="1"/>
</dbReference>
<evidence type="ECO:0000313" key="3">
    <source>
        <dbReference type="Proteomes" id="UP000315648"/>
    </source>
</evidence>
<keyword evidence="3" id="KW-1185">Reference proteome</keyword>
<dbReference type="Gene3D" id="3.60.10.10">
    <property type="entry name" value="Endonuclease/exonuclease/phosphatase"/>
    <property type="match status" value="1"/>
</dbReference>
<dbReference type="OrthoDB" id="9793162at2"/>
<dbReference type="AlphaFoldDB" id="A0A556QMD3"/>